<sequence length="113" mass="11502">MTDRIDINPSGVKNAGAIIENEAGEARAGLLALFDSAQTAADGNDGFATGPALVAFANSMRSELDSTINELQSTGQRIVAAANRIESTDDATAEGISRIATSLNGLGNQPLPG</sequence>
<comment type="caution">
    <text evidence="1">The sequence shown here is derived from an EMBL/GenBank/DDBJ whole genome shotgun (WGS) entry which is preliminary data.</text>
</comment>
<keyword evidence="2" id="KW-1185">Reference proteome</keyword>
<dbReference type="AlphaFoldDB" id="A0A6L7GLK8"/>
<evidence type="ECO:0000313" key="2">
    <source>
        <dbReference type="Proteomes" id="UP000475545"/>
    </source>
</evidence>
<dbReference type="SUPFAM" id="SSF140453">
    <property type="entry name" value="EsxAB dimer-like"/>
    <property type="match status" value="1"/>
</dbReference>
<gene>
    <name evidence="1" type="ORF">GIY30_02895</name>
</gene>
<dbReference type="InterPro" id="IPR036689">
    <property type="entry name" value="ESAT-6-like_sf"/>
</dbReference>
<organism evidence="1 2">
    <name type="scientific">Gordonia mangrovi</name>
    <dbReference type="NCBI Taxonomy" id="2665643"/>
    <lineage>
        <taxon>Bacteria</taxon>
        <taxon>Bacillati</taxon>
        <taxon>Actinomycetota</taxon>
        <taxon>Actinomycetes</taxon>
        <taxon>Mycobacteriales</taxon>
        <taxon>Gordoniaceae</taxon>
        <taxon>Gordonia</taxon>
    </lineage>
</organism>
<evidence type="ECO:0008006" key="3">
    <source>
        <dbReference type="Google" id="ProtNLM"/>
    </source>
</evidence>
<proteinExistence type="predicted"/>
<dbReference type="Proteomes" id="UP000475545">
    <property type="component" value="Unassembled WGS sequence"/>
</dbReference>
<accession>A0A6L7GLK8</accession>
<name>A0A6L7GLK8_9ACTN</name>
<protein>
    <recommendedName>
        <fullName evidence="3">ESX-1 secretion-associated protein</fullName>
    </recommendedName>
</protein>
<dbReference type="RefSeq" id="WP_160900465.1">
    <property type="nucleotide sequence ID" value="NZ_CP102850.1"/>
</dbReference>
<reference evidence="1 2" key="1">
    <citation type="submission" date="2019-11" db="EMBL/GenBank/DDBJ databases">
        <title>Gordonia sp. nov., a novel actinobacterium isolated from mangrove soil in Hainan.</title>
        <authorList>
            <person name="Huang X."/>
            <person name="Xie Y."/>
            <person name="Chu X."/>
            <person name="Xiao K."/>
        </authorList>
    </citation>
    <scope>NUCLEOTIDE SEQUENCE [LARGE SCALE GENOMIC DNA]</scope>
    <source>
        <strain evidence="1 2">HNM0687</strain>
    </source>
</reference>
<dbReference type="EMBL" id="WMBR01000001">
    <property type="protein sequence ID" value="MXP20307.1"/>
    <property type="molecule type" value="Genomic_DNA"/>
</dbReference>
<dbReference type="Gene3D" id="1.10.287.1060">
    <property type="entry name" value="ESAT-6-like"/>
    <property type="match status" value="1"/>
</dbReference>
<evidence type="ECO:0000313" key="1">
    <source>
        <dbReference type="EMBL" id="MXP20307.1"/>
    </source>
</evidence>